<dbReference type="AlphaFoldDB" id="A0A8S1XCX5"/>
<proteinExistence type="predicted"/>
<keyword evidence="2" id="KW-1185">Reference proteome</keyword>
<evidence type="ECO:0000313" key="1">
    <source>
        <dbReference type="EMBL" id="CAD8198789.1"/>
    </source>
</evidence>
<evidence type="ECO:0000313" key="2">
    <source>
        <dbReference type="Proteomes" id="UP000683925"/>
    </source>
</evidence>
<sequence>MIQLQKLFKGNNSGCKIIDNEFNNPSINLRIDNYLSLQNSDLKAFQEQHEPQLLTISLQKN</sequence>
<gene>
    <name evidence="1" type="ORF">POCTA_138.1.T1170188</name>
</gene>
<reference evidence="1" key="1">
    <citation type="submission" date="2021-01" db="EMBL/GenBank/DDBJ databases">
        <authorList>
            <consortium name="Genoscope - CEA"/>
            <person name="William W."/>
        </authorList>
    </citation>
    <scope>NUCLEOTIDE SEQUENCE</scope>
</reference>
<accession>A0A8S1XCX5</accession>
<dbReference type="EMBL" id="CAJJDP010000117">
    <property type="protein sequence ID" value="CAD8198789.1"/>
    <property type="molecule type" value="Genomic_DNA"/>
</dbReference>
<organism evidence="1 2">
    <name type="scientific">Paramecium octaurelia</name>
    <dbReference type="NCBI Taxonomy" id="43137"/>
    <lineage>
        <taxon>Eukaryota</taxon>
        <taxon>Sar</taxon>
        <taxon>Alveolata</taxon>
        <taxon>Ciliophora</taxon>
        <taxon>Intramacronucleata</taxon>
        <taxon>Oligohymenophorea</taxon>
        <taxon>Peniculida</taxon>
        <taxon>Parameciidae</taxon>
        <taxon>Paramecium</taxon>
    </lineage>
</organism>
<dbReference type="Proteomes" id="UP000683925">
    <property type="component" value="Unassembled WGS sequence"/>
</dbReference>
<protein>
    <submittedName>
        <fullName evidence="1">Uncharacterized protein</fullName>
    </submittedName>
</protein>
<comment type="caution">
    <text evidence="1">The sequence shown here is derived from an EMBL/GenBank/DDBJ whole genome shotgun (WGS) entry which is preliminary data.</text>
</comment>
<name>A0A8S1XCX5_PAROT</name>